<dbReference type="SMART" id="SM00098">
    <property type="entry name" value="alkPPc"/>
    <property type="match status" value="1"/>
</dbReference>
<dbReference type="SUPFAM" id="SSF53649">
    <property type="entry name" value="Alkaline phosphatase-like"/>
    <property type="match status" value="1"/>
</dbReference>
<sequence>MTPKGFPDPEYPTDLSAQGQRKDNRNLIDEWLSMKEGKVARYVWNKTEFDAVDPAKTDYLMGGRIDRGHHDSRASMALHEAVALDDAVARGLALTNEEETLSILGKSPLFATDLLPYTTLMYGNGPGHKITDNKHPDIRDVDTTADDYIQQSAVPLDSETHGGKDVALFARGPMAHLFQGVYEQNYIAHTMAYASCVGTNQEHCAATA</sequence>
<feature type="region of interest" description="Disordered" evidence="5">
    <location>
        <begin position="1"/>
        <end position="22"/>
    </location>
</feature>
<keyword evidence="3" id="KW-0472">Membrane</keyword>
<dbReference type="EC" id="3.1.3.1" evidence="2"/>
<comment type="cofactor">
    <cofactor evidence="4">
        <name>Zn(2+)</name>
        <dbReference type="ChEBI" id="CHEBI:29105"/>
    </cofactor>
    <text evidence="4">Binds 2 Zn(2+) ions.</text>
</comment>
<evidence type="ECO:0000256" key="5">
    <source>
        <dbReference type="SAM" id="MobiDB-lite"/>
    </source>
</evidence>
<comment type="caution">
    <text evidence="6">The sequence shown here is derived from an EMBL/GenBank/DDBJ whole genome shotgun (WGS) entry which is preliminary data.</text>
</comment>
<dbReference type="GO" id="GO:0098552">
    <property type="term" value="C:side of membrane"/>
    <property type="evidence" value="ECO:0007669"/>
    <property type="project" value="UniProtKB-KW"/>
</dbReference>
<evidence type="ECO:0000313" key="6">
    <source>
        <dbReference type="EMBL" id="RXN16885.1"/>
    </source>
</evidence>
<gene>
    <name evidence="6" type="ORF">ROHU_027362</name>
</gene>
<proteinExistence type="predicted"/>
<organism evidence="6 7">
    <name type="scientific">Labeo rohita</name>
    <name type="common">Indian major carp</name>
    <name type="synonym">Cyprinus rohita</name>
    <dbReference type="NCBI Taxonomy" id="84645"/>
    <lineage>
        <taxon>Eukaryota</taxon>
        <taxon>Metazoa</taxon>
        <taxon>Chordata</taxon>
        <taxon>Craniata</taxon>
        <taxon>Vertebrata</taxon>
        <taxon>Euteleostomi</taxon>
        <taxon>Actinopterygii</taxon>
        <taxon>Neopterygii</taxon>
        <taxon>Teleostei</taxon>
        <taxon>Ostariophysi</taxon>
        <taxon>Cypriniformes</taxon>
        <taxon>Cyprinidae</taxon>
        <taxon>Labeoninae</taxon>
        <taxon>Labeonini</taxon>
        <taxon>Labeo</taxon>
    </lineage>
</organism>
<keyword evidence="3" id="KW-0449">Lipoprotein</keyword>
<dbReference type="Proteomes" id="UP000290572">
    <property type="component" value="Unassembled WGS sequence"/>
</dbReference>
<evidence type="ECO:0000313" key="7">
    <source>
        <dbReference type="Proteomes" id="UP000290572"/>
    </source>
</evidence>
<dbReference type="AlphaFoldDB" id="A0A498MHQ1"/>
<dbReference type="EMBL" id="QBIY01012771">
    <property type="protein sequence ID" value="RXN16885.1"/>
    <property type="molecule type" value="Genomic_DNA"/>
</dbReference>
<name>A0A498MHQ1_LABRO</name>
<dbReference type="PANTHER" id="PTHR11596:SF76">
    <property type="entry name" value="ALKALINE PHOSPHATASE"/>
    <property type="match status" value="1"/>
</dbReference>
<keyword evidence="7" id="KW-1185">Reference proteome</keyword>
<dbReference type="GO" id="GO:0046872">
    <property type="term" value="F:metal ion binding"/>
    <property type="evidence" value="ECO:0007669"/>
    <property type="project" value="UniProtKB-KW"/>
</dbReference>
<keyword evidence="3" id="KW-0336">GPI-anchor</keyword>
<dbReference type="GO" id="GO:0004035">
    <property type="term" value="F:alkaline phosphatase activity"/>
    <property type="evidence" value="ECO:0007669"/>
    <property type="project" value="UniProtKB-EC"/>
</dbReference>
<dbReference type="Pfam" id="PF00245">
    <property type="entry name" value="Alk_phosphatase"/>
    <property type="match status" value="2"/>
</dbReference>
<evidence type="ECO:0000256" key="4">
    <source>
        <dbReference type="PIRSR" id="PIRSR601952-2"/>
    </source>
</evidence>
<dbReference type="InterPro" id="IPR001952">
    <property type="entry name" value="Alkaline_phosphatase"/>
</dbReference>
<comment type="subcellular location">
    <subcellularLocation>
        <location evidence="1">Cell membrane</location>
        <topology evidence="1">Lipid-anchor</topology>
        <topology evidence="1">GPI-anchor</topology>
    </subcellularLocation>
</comment>
<keyword evidence="4" id="KW-0479">Metal-binding</keyword>
<feature type="binding site" evidence="4">
    <location>
        <position position="70"/>
    </location>
    <ligand>
        <name>Zn(2+)</name>
        <dbReference type="ChEBI" id="CHEBI:29105"/>
        <label>2</label>
    </ligand>
</feature>
<keyword evidence="3" id="KW-0325">Glycoprotein</keyword>
<dbReference type="Gene3D" id="3.40.720.10">
    <property type="entry name" value="Alkaline Phosphatase, subunit A"/>
    <property type="match status" value="2"/>
</dbReference>
<dbReference type="STRING" id="84645.A0A498MHQ1"/>
<dbReference type="InterPro" id="IPR017850">
    <property type="entry name" value="Alkaline_phosphatase_core_sf"/>
</dbReference>
<evidence type="ECO:0000256" key="3">
    <source>
        <dbReference type="ARBA" id="ARBA00022622"/>
    </source>
</evidence>
<dbReference type="PANTHER" id="PTHR11596">
    <property type="entry name" value="ALKALINE PHOSPHATASE"/>
    <property type="match status" value="1"/>
</dbReference>
<evidence type="ECO:0000256" key="2">
    <source>
        <dbReference type="ARBA" id="ARBA00012647"/>
    </source>
</evidence>
<dbReference type="GO" id="GO:0005886">
    <property type="term" value="C:plasma membrane"/>
    <property type="evidence" value="ECO:0007669"/>
    <property type="project" value="UniProtKB-SubCell"/>
</dbReference>
<reference evidence="6 7" key="1">
    <citation type="submission" date="2018-03" db="EMBL/GenBank/DDBJ databases">
        <title>Draft genome sequence of Rohu Carp (Labeo rohita).</title>
        <authorList>
            <person name="Das P."/>
            <person name="Kushwaha B."/>
            <person name="Joshi C.G."/>
            <person name="Kumar D."/>
            <person name="Nagpure N.S."/>
            <person name="Sahoo L."/>
            <person name="Das S.P."/>
            <person name="Bit A."/>
            <person name="Patnaik S."/>
            <person name="Meher P.K."/>
            <person name="Jayasankar P."/>
            <person name="Koringa P.G."/>
            <person name="Patel N.V."/>
            <person name="Hinsu A.T."/>
            <person name="Kumar R."/>
            <person name="Pandey M."/>
            <person name="Agarwal S."/>
            <person name="Srivastava S."/>
            <person name="Singh M."/>
            <person name="Iquebal M.A."/>
            <person name="Jaiswal S."/>
            <person name="Angadi U.B."/>
            <person name="Kumar N."/>
            <person name="Raza M."/>
            <person name="Shah T.M."/>
            <person name="Rai A."/>
            <person name="Jena J.K."/>
        </authorList>
    </citation>
    <scope>NUCLEOTIDE SEQUENCE [LARGE SCALE GENOMIC DNA]</scope>
    <source>
        <strain evidence="6">DASCIFA01</strain>
        <tissue evidence="6">Testis</tissue>
    </source>
</reference>
<accession>A0A498MHQ1</accession>
<keyword evidence="4" id="KW-0862">Zinc</keyword>
<protein>
    <recommendedName>
        <fullName evidence="2">alkaline phosphatase</fullName>
        <ecNumber evidence="2">3.1.3.1</ecNumber>
    </recommendedName>
</protein>
<evidence type="ECO:0000256" key="1">
    <source>
        <dbReference type="ARBA" id="ARBA00004609"/>
    </source>
</evidence>
<feature type="binding site" evidence="4">
    <location>
        <position position="66"/>
    </location>
    <ligand>
        <name>Zn(2+)</name>
        <dbReference type="ChEBI" id="CHEBI:29105"/>
        <label>2</label>
    </ligand>
</feature>
<feature type="binding site" evidence="4">
    <location>
        <position position="161"/>
    </location>
    <ligand>
        <name>Zn(2+)</name>
        <dbReference type="ChEBI" id="CHEBI:29105"/>
        <label>2</label>
    </ligand>
</feature>